<dbReference type="InterPro" id="IPR005183">
    <property type="entry name" value="DUF305_CopM-like"/>
</dbReference>
<evidence type="ECO:0000313" key="4">
    <source>
        <dbReference type="EMBL" id="MEQ3542421.1"/>
    </source>
</evidence>
<dbReference type="Pfam" id="PF03713">
    <property type="entry name" value="DUF305"/>
    <property type="match status" value="1"/>
</dbReference>
<dbReference type="PROSITE" id="PS51257">
    <property type="entry name" value="PROKAR_LIPOPROTEIN"/>
    <property type="match status" value="1"/>
</dbReference>
<dbReference type="EMBL" id="JBEDNP010000038">
    <property type="protein sequence ID" value="MEQ3542421.1"/>
    <property type="molecule type" value="Genomic_DNA"/>
</dbReference>
<keyword evidence="5" id="KW-1185">Reference proteome</keyword>
<evidence type="ECO:0000256" key="2">
    <source>
        <dbReference type="SAM" id="SignalP"/>
    </source>
</evidence>
<feature type="signal peptide" evidence="2">
    <location>
        <begin position="1"/>
        <end position="21"/>
    </location>
</feature>
<sequence length="221" mass="22469">MKITHVATAATTLTAALVLSACGGAEPAGSASPAAPAPAPTSAAAPGAAVSTEHNQADIAFAQGMIPHHRQAVEMSKLATDRAGSDDVRGLATEIEQAQGPEIAQMQTFLTTWGAPASGGMPGMDQGGMSGMDHGGMSQGGMGQGGMGGMMTPDQMRQLEQADGDDFDRMFLEMMIAHHEGAVQMAETELAGGINPEAKALAQKIIDAQQAEIGQMRGLLG</sequence>
<evidence type="ECO:0000313" key="5">
    <source>
        <dbReference type="Proteomes" id="UP001464923"/>
    </source>
</evidence>
<feature type="domain" description="DUF305" evidence="3">
    <location>
        <begin position="58"/>
        <end position="220"/>
    </location>
</feature>
<dbReference type="PANTHER" id="PTHR36933:SF1">
    <property type="entry name" value="SLL0788 PROTEIN"/>
    <property type="match status" value="1"/>
</dbReference>
<feature type="chain" id="PRO_5046592758" evidence="2">
    <location>
        <begin position="22"/>
        <end position="221"/>
    </location>
</feature>
<accession>A0ABV1K2F5</accession>
<protein>
    <submittedName>
        <fullName evidence="4">DUF305 domain-containing protein</fullName>
    </submittedName>
</protein>
<evidence type="ECO:0000259" key="3">
    <source>
        <dbReference type="Pfam" id="PF03713"/>
    </source>
</evidence>
<feature type="region of interest" description="Disordered" evidence="1">
    <location>
        <begin position="25"/>
        <end position="51"/>
    </location>
</feature>
<reference evidence="4 5" key="1">
    <citation type="submission" date="2024-03" db="EMBL/GenBank/DDBJ databases">
        <title>Draft genome sequence of Pseudonocardia tropica JCM 19149.</title>
        <authorList>
            <person name="Butdee W."/>
            <person name="Duangmal K."/>
        </authorList>
    </citation>
    <scope>NUCLEOTIDE SEQUENCE [LARGE SCALE GENOMIC DNA]</scope>
    <source>
        <strain evidence="4 5">JCM 19149</strain>
    </source>
</reference>
<organism evidence="4 5">
    <name type="scientific">Pseudonocardia tropica</name>
    <dbReference type="NCBI Taxonomy" id="681289"/>
    <lineage>
        <taxon>Bacteria</taxon>
        <taxon>Bacillati</taxon>
        <taxon>Actinomycetota</taxon>
        <taxon>Actinomycetes</taxon>
        <taxon>Pseudonocardiales</taxon>
        <taxon>Pseudonocardiaceae</taxon>
        <taxon>Pseudonocardia</taxon>
    </lineage>
</organism>
<dbReference type="PANTHER" id="PTHR36933">
    <property type="entry name" value="SLL0788 PROTEIN"/>
    <property type="match status" value="1"/>
</dbReference>
<gene>
    <name evidence="4" type="ORF">WHI96_26785</name>
</gene>
<comment type="caution">
    <text evidence="4">The sequence shown here is derived from an EMBL/GenBank/DDBJ whole genome shotgun (WGS) entry which is preliminary data.</text>
</comment>
<name>A0ABV1K2F5_9PSEU</name>
<dbReference type="Proteomes" id="UP001464923">
    <property type="component" value="Unassembled WGS sequence"/>
</dbReference>
<dbReference type="Gene3D" id="1.20.1260.10">
    <property type="match status" value="1"/>
</dbReference>
<feature type="compositionally biased region" description="Low complexity" evidence="1">
    <location>
        <begin position="25"/>
        <end position="49"/>
    </location>
</feature>
<dbReference type="InterPro" id="IPR012347">
    <property type="entry name" value="Ferritin-like"/>
</dbReference>
<keyword evidence="2" id="KW-0732">Signal</keyword>
<dbReference type="RefSeq" id="WP_345643805.1">
    <property type="nucleotide sequence ID" value="NZ_BAABLY010000021.1"/>
</dbReference>
<proteinExistence type="predicted"/>
<evidence type="ECO:0000256" key="1">
    <source>
        <dbReference type="SAM" id="MobiDB-lite"/>
    </source>
</evidence>